<dbReference type="EMBL" id="LK934640">
    <property type="protein sequence ID" value="CDU19454.1"/>
    <property type="molecule type" value="Genomic_DNA"/>
</dbReference>
<dbReference type="OMA" id="GENIYML"/>
<dbReference type="VEuPathDB" id="PlasmoDB:PY02448"/>
<dbReference type="Proteomes" id="UP000072904">
    <property type="component" value="Chromosome 12"/>
</dbReference>
<dbReference type="Pfam" id="PF05677">
    <property type="entry name" value="DUF818"/>
    <property type="match status" value="1"/>
</dbReference>
<evidence type="ECO:0000313" key="2">
    <source>
        <dbReference type="EMBL" id="VTZ80089.1"/>
    </source>
</evidence>
<dbReference type="RefSeq" id="XP_022812664.1">
    <property type="nucleotide sequence ID" value="XM_022956818.1"/>
</dbReference>
<reference evidence="2" key="3">
    <citation type="submission" date="2014-05" db="EMBL/GenBank/DDBJ databases">
        <authorList>
            <person name="Aslett M.A."/>
            <person name="De Silva N."/>
        </authorList>
    </citation>
    <scope>NUCLEOTIDE SEQUENCE</scope>
    <source>
        <strain evidence="2">17X</strain>
    </source>
</reference>
<dbReference type="GeneID" id="34860033"/>
<dbReference type="PANTHER" id="PTHR12277">
    <property type="entry name" value="ALPHA/BETA HYDROLASE DOMAIN-CONTAINING PROTEIN"/>
    <property type="match status" value="1"/>
</dbReference>
<keyword evidence="1" id="KW-0378">Hydrolase</keyword>
<protein>
    <submittedName>
        <fullName evidence="1">Alpha/beta hydrolase, putative</fullName>
    </submittedName>
</protein>
<dbReference type="AlphaFoldDB" id="A0A077Y9H4"/>
<dbReference type="InterPro" id="IPR029058">
    <property type="entry name" value="AB_hydrolase_fold"/>
</dbReference>
<gene>
    <name evidence="2" type="ORF">PY17X_1228800</name>
    <name evidence="1" type="ORF">PYYM_1228300</name>
</gene>
<dbReference type="KEGG" id="pyo:PY17X_1228800"/>
<dbReference type="InterPro" id="IPR008536">
    <property type="entry name" value="DUF818"/>
</dbReference>
<dbReference type="Gene3D" id="3.40.50.1820">
    <property type="entry name" value="alpha/beta hydrolase"/>
    <property type="match status" value="1"/>
</dbReference>
<dbReference type="PANTHER" id="PTHR12277:SF81">
    <property type="entry name" value="PROTEIN ABHD13"/>
    <property type="match status" value="1"/>
</dbReference>
<evidence type="ECO:0000313" key="3">
    <source>
        <dbReference type="Proteomes" id="UP000072874"/>
    </source>
</evidence>
<reference evidence="1" key="2">
    <citation type="submission" date="2014-05" db="EMBL/GenBank/DDBJ databases">
        <authorList>
            <person name="Aslett A.Martin."/>
            <person name="De Silva Nishadi"/>
        </authorList>
    </citation>
    <scope>NUCLEOTIDE SEQUENCE</scope>
    <source>
        <strain evidence="1">YM</strain>
    </source>
</reference>
<organism evidence="1 4">
    <name type="scientific">Plasmodium yoelii</name>
    <dbReference type="NCBI Taxonomy" id="5861"/>
    <lineage>
        <taxon>Eukaryota</taxon>
        <taxon>Sar</taxon>
        <taxon>Alveolata</taxon>
        <taxon>Apicomplexa</taxon>
        <taxon>Aconoidasida</taxon>
        <taxon>Haemosporida</taxon>
        <taxon>Plasmodiidae</taxon>
        <taxon>Plasmodium</taxon>
        <taxon>Plasmodium (Vinckeia)</taxon>
    </lineage>
</organism>
<dbReference type="EMBL" id="LM993666">
    <property type="protein sequence ID" value="VTZ80089.1"/>
    <property type="molecule type" value="Genomic_DNA"/>
</dbReference>
<accession>A0A077Y9H4</accession>
<proteinExistence type="predicted"/>
<dbReference type="VEuPathDB" id="PlasmoDB:PYYM_1228300"/>
<dbReference type="VEuPathDB" id="PlasmoDB:Py17XNL_001205146"/>
<dbReference type="OrthoDB" id="446723at2759"/>
<dbReference type="SUPFAM" id="SSF53474">
    <property type="entry name" value="alpha/beta-Hydrolases"/>
    <property type="match status" value="1"/>
</dbReference>
<reference evidence="3 4" key="1">
    <citation type="journal article" date="2014" name="BMC Biol.">
        <title>A comprehensive evaluation of rodent malaria parasite genomes and gene expression.</title>
        <authorList>
            <person name="Otto T.D."/>
            <person name="Bohme U."/>
            <person name="Jackson A.P."/>
            <person name="Hunt M."/>
            <person name="Franke-Fayard B."/>
            <person name="Hoeijmakers W.A."/>
            <person name="Religa A.A."/>
            <person name="Robertson L."/>
            <person name="Sanders M."/>
            <person name="Ogun S.A."/>
            <person name="Cunningham D."/>
            <person name="Erhart A."/>
            <person name="Billker O."/>
            <person name="Khan S.M."/>
            <person name="Stunnenberg H.G."/>
            <person name="Langhorne J."/>
            <person name="Holder A.A."/>
            <person name="Waters A.P."/>
            <person name="Newbold C.I."/>
            <person name="Pain A."/>
            <person name="Berriman M."/>
            <person name="Janse C.J."/>
        </authorList>
    </citation>
    <scope>NUCLEOTIDE SEQUENCE [LARGE SCALE GENOMIC DNA]</scope>
    <source>
        <strain evidence="2 3">17X</strain>
        <strain evidence="1 4">YM</strain>
    </source>
</reference>
<evidence type="ECO:0000313" key="1">
    <source>
        <dbReference type="EMBL" id="CDU19454.1"/>
    </source>
</evidence>
<dbReference type="GO" id="GO:0016787">
    <property type="term" value="F:hydrolase activity"/>
    <property type="evidence" value="ECO:0007669"/>
    <property type="project" value="UniProtKB-KW"/>
</dbReference>
<sequence length="243" mass="28216">MGNILNKIIFNAPHEGIYEKLDIDFIYIETEDNEKIAAHYINRNNLLTVLFCHGNSENIYMLYDYFYEVSEIWNVNILLYDYPGYGESTGVANEENMYKSGYAVYDYMVNTLNIKPETIILYGRSIGSCAAVDIAINRKVKGVILQSAILSLFNICFKTRYILPFDSLCNIKKIDMIPCYVFFIHGMNDKIVPFYHGLALYEKCKMKVCPYWVANGKHNDVELIDNQKFNENIKLFLNFLNNS</sequence>
<dbReference type="Proteomes" id="UP000072874">
    <property type="component" value="Chromosome 12"/>
</dbReference>
<name>A0A077Y9H4_PLAYE</name>
<dbReference type="VEuPathDB" id="PlasmoDB:PY17X_1228800"/>
<reference evidence="2" key="4">
    <citation type="submission" date="2019-05" db="EMBL/GenBank/DDBJ databases">
        <authorList>
            <consortium name="Pathogen Informatics"/>
        </authorList>
    </citation>
    <scope>NUCLEOTIDE SEQUENCE</scope>
    <source>
        <strain evidence="2">17X</strain>
    </source>
</reference>
<evidence type="ECO:0000313" key="4">
    <source>
        <dbReference type="Proteomes" id="UP000072904"/>
    </source>
</evidence>